<protein>
    <submittedName>
        <fullName evidence="1">Uncharacterized protein</fullName>
    </submittedName>
</protein>
<dbReference type="KEGG" id="yrh:AABB31_00680"/>
<dbReference type="Proteomes" id="UP001470809">
    <property type="component" value="Plasmid pSS1-5"/>
</dbReference>
<geneLocation type="plasmid" evidence="1 2">
    <name>pSS1-5</name>
</geneLocation>
<name>A0AAN0M6M6_9RHOB</name>
<reference evidence="1 2" key="2">
    <citation type="submission" date="2024-08" db="EMBL/GenBank/DDBJ databases">
        <title>Phylogenomic analyses of a clade within the roseobacter group suggest taxonomic reassignments of species of the genera Aestuariivita, Citreicella, Loktanella, Nautella, Pelagibaca, Ruegeria, Thalassobius, Thiobacimonas and Tropicibacter, and the proposal o.</title>
        <authorList>
            <person name="Jeon C.O."/>
        </authorList>
    </citation>
    <scope>NUCLEOTIDE SEQUENCE [LARGE SCALE GENOMIC DNA]</scope>
    <source>
        <strain evidence="1 2">SS1-5</strain>
        <plasmid evidence="1 2">pSS1-5</plasmid>
    </source>
</reference>
<gene>
    <name evidence="1" type="ORF">AABB31_00680</name>
</gene>
<organism evidence="1 2">
    <name type="scientific">Yoonia rhodophyticola</name>
    <dbReference type="NCBI Taxonomy" id="3137370"/>
    <lineage>
        <taxon>Bacteria</taxon>
        <taxon>Pseudomonadati</taxon>
        <taxon>Pseudomonadota</taxon>
        <taxon>Alphaproteobacteria</taxon>
        <taxon>Rhodobacterales</taxon>
        <taxon>Paracoccaceae</taxon>
        <taxon>Yoonia</taxon>
    </lineage>
</organism>
<proteinExistence type="predicted"/>
<evidence type="ECO:0000313" key="1">
    <source>
        <dbReference type="EMBL" id="WZU65665.1"/>
    </source>
</evidence>
<sequence>MIAKGGIVPKEFFPIISGASIKQKKKTGSDAVLARLKGIGFVDELDLGGSPAIAFHHHL</sequence>
<dbReference type="RefSeq" id="WP_342075007.1">
    <property type="nucleotide sequence ID" value="NZ_CP151764.2"/>
</dbReference>
<accession>A0AAN0M6M6</accession>
<dbReference type="EMBL" id="CP151764">
    <property type="protein sequence ID" value="WZU65665.1"/>
    <property type="molecule type" value="Genomic_DNA"/>
</dbReference>
<reference evidence="2" key="1">
    <citation type="submission" date="2024-04" db="EMBL/GenBank/DDBJ databases">
        <title>Phylogenomic analyses of a clade within the roseobacter group suggest taxonomic reassignments of species of the genera Aestuariivita, Citreicella, Loktanella, Nautella, Pelagibaca, Ruegeria, Thalassobius, Thiobacimonas and Tropicibacter, and the proposal o.</title>
        <authorList>
            <person name="Jeon C.O."/>
        </authorList>
    </citation>
    <scope>NUCLEOTIDE SEQUENCE [LARGE SCALE GENOMIC DNA]</scope>
    <source>
        <strain evidence="2">SS1-5</strain>
        <plasmid evidence="2">pSS1-5</plasmid>
    </source>
</reference>
<keyword evidence="1" id="KW-0614">Plasmid</keyword>
<keyword evidence="2" id="KW-1185">Reference proteome</keyword>
<evidence type="ECO:0000313" key="2">
    <source>
        <dbReference type="Proteomes" id="UP001470809"/>
    </source>
</evidence>
<dbReference type="AlphaFoldDB" id="A0AAN0M6M6"/>